<dbReference type="AlphaFoldDB" id="A0A7J0EM92"/>
<dbReference type="OrthoDB" id="185373at2759"/>
<name>A0A7J0EM92_9ERIC</name>
<feature type="repeat" description="PPR" evidence="2">
    <location>
        <begin position="142"/>
        <end position="176"/>
    </location>
</feature>
<keyword evidence="4" id="KW-1185">Reference proteome</keyword>
<dbReference type="InterPro" id="IPR002885">
    <property type="entry name" value="PPR_rpt"/>
</dbReference>
<keyword evidence="1" id="KW-0677">Repeat</keyword>
<feature type="repeat" description="PPR" evidence="2">
    <location>
        <begin position="37"/>
        <end position="71"/>
    </location>
</feature>
<dbReference type="Pfam" id="PF01535">
    <property type="entry name" value="PPR"/>
    <property type="match status" value="1"/>
</dbReference>
<reference evidence="3 4" key="1">
    <citation type="submission" date="2019-07" db="EMBL/GenBank/DDBJ databases">
        <title>De Novo Assembly of kiwifruit Actinidia rufa.</title>
        <authorList>
            <person name="Sugita-Konishi S."/>
            <person name="Sato K."/>
            <person name="Mori E."/>
            <person name="Abe Y."/>
            <person name="Kisaki G."/>
            <person name="Hamano K."/>
            <person name="Suezawa K."/>
            <person name="Otani M."/>
            <person name="Fukuda T."/>
            <person name="Manabe T."/>
            <person name="Gomi K."/>
            <person name="Tabuchi M."/>
            <person name="Akimitsu K."/>
            <person name="Kataoka I."/>
        </authorList>
    </citation>
    <scope>NUCLEOTIDE SEQUENCE [LARGE SCALE GENOMIC DNA]</scope>
    <source>
        <strain evidence="4">cv. Fuchu</strain>
    </source>
</reference>
<gene>
    <name evidence="3" type="ORF">Acr_05g0009250</name>
</gene>
<dbReference type="NCBIfam" id="TIGR00756">
    <property type="entry name" value="PPR"/>
    <property type="match status" value="2"/>
</dbReference>
<dbReference type="Proteomes" id="UP000585474">
    <property type="component" value="Unassembled WGS sequence"/>
</dbReference>
<dbReference type="EMBL" id="BJWL01000005">
    <property type="protein sequence ID" value="GFY87286.1"/>
    <property type="molecule type" value="Genomic_DNA"/>
</dbReference>
<proteinExistence type="predicted"/>
<sequence length="198" mass="22899">MAKWEKMEAKKWWAAREIYEDVLEKGPKPNNMSYELRVSHFNILLNAARKRGIWRWGVRFFKRMVEQGEKPTIISYGALPSALEKGKLYYEACRVWDHIIKIGIEPNLYAYTILASIYTAQGKLNIVDSIIRGMGVYGIEPTVVTYNAIMSGCAYNNMGSKAYEWFHKMRAQNISPNEITYEILIEALKKDDKTKACL</sequence>
<evidence type="ECO:0000313" key="3">
    <source>
        <dbReference type="EMBL" id="GFY87286.1"/>
    </source>
</evidence>
<evidence type="ECO:0000256" key="2">
    <source>
        <dbReference type="PROSITE-ProRule" id="PRU00708"/>
    </source>
</evidence>
<protein>
    <submittedName>
        <fullName evidence="3">Pentatricopeptide repeat (PPR-like) superfamily protein</fullName>
    </submittedName>
</protein>
<dbReference type="InterPro" id="IPR053343">
    <property type="entry name" value="PSII_mRNA-binding_protein"/>
</dbReference>
<dbReference type="PANTHER" id="PTHR47940">
    <property type="entry name" value="OS12G0283900 PROTEIN"/>
    <property type="match status" value="1"/>
</dbReference>
<accession>A0A7J0EM92</accession>
<dbReference type="InterPro" id="IPR011990">
    <property type="entry name" value="TPR-like_helical_dom_sf"/>
</dbReference>
<evidence type="ECO:0000313" key="4">
    <source>
        <dbReference type="Proteomes" id="UP000585474"/>
    </source>
</evidence>
<comment type="caution">
    <text evidence="3">The sequence shown here is derived from an EMBL/GenBank/DDBJ whole genome shotgun (WGS) entry which is preliminary data.</text>
</comment>
<evidence type="ECO:0000256" key="1">
    <source>
        <dbReference type="ARBA" id="ARBA00022737"/>
    </source>
</evidence>
<dbReference type="PROSITE" id="PS51375">
    <property type="entry name" value="PPR"/>
    <property type="match status" value="2"/>
</dbReference>
<dbReference type="PANTHER" id="PTHR47940:SF1">
    <property type="entry name" value="PROTEIN LOW PHOTOSYNTHETIC EFFICIENCY 1, CHLOROPLASTIC"/>
    <property type="match status" value="1"/>
</dbReference>
<dbReference type="Pfam" id="PF13041">
    <property type="entry name" value="PPR_2"/>
    <property type="match status" value="1"/>
</dbReference>
<organism evidence="3 4">
    <name type="scientific">Actinidia rufa</name>
    <dbReference type="NCBI Taxonomy" id="165716"/>
    <lineage>
        <taxon>Eukaryota</taxon>
        <taxon>Viridiplantae</taxon>
        <taxon>Streptophyta</taxon>
        <taxon>Embryophyta</taxon>
        <taxon>Tracheophyta</taxon>
        <taxon>Spermatophyta</taxon>
        <taxon>Magnoliopsida</taxon>
        <taxon>eudicotyledons</taxon>
        <taxon>Gunneridae</taxon>
        <taxon>Pentapetalae</taxon>
        <taxon>asterids</taxon>
        <taxon>Ericales</taxon>
        <taxon>Actinidiaceae</taxon>
        <taxon>Actinidia</taxon>
    </lineage>
</organism>
<dbReference type="Gene3D" id="1.25.40.10">
    <property type="entry name" value="Tetratricopeptide repeat domain"/>
    <property type="match status" value="2"/>
</dbReference>